<dbReference type="PANTHER" id="PTHR13232">
    <property type="entry name" value="NAD(P)H-HYDRATE EPIMERASE"/>
    <property type="match status" value="1"/>
</dbReference>
<evidence type="ECO:0000259" key="11">
    <source>
        <dbReference type="PROSITE" id="PS51385"/>
    </source>
</evidence>
<evidence type="ECO:0000313" key="13">
    <source>
        <dbReference type="Proteomes" id="UP001628078"/>
    </source>
</evidence>
<comment type="cofactor">
    <cofactor evidence="10">
        <name>K(+)</name>
        <dbReference type="ChEBI" id="CHEBI:29103"/>
    </cofactor>
    <text evidence="10">Binds 1 potassium ion per subunit.</text>
</comment>
<dbReference type="Pfam" id="PF03853">
    <property type="entry name" value="YjeF_N"/>
    <property type="match status" value="1"/>
</dbReference>
<dbReference type="Gene3D" id="3.40.50.10260">
    <property type="entry name" value="YjeF N-terminal domain"/>
    <property type="match status" value="1"/>
</dbReference>
<reference evidence="12 13" key="1">
    <citation type="submission" date="2022-03" db="EMBL/GenBank/DDBJ databases">
        <title>Draft genome sequence of Furfurilactobacillus curtus JCM 31185.</title>
        <authorList>
            <person name="Suzuki S."/>
            <person name="Endo A."/>
            <person name="Kajikawa A."/>
        </authorList>
    </citation>
    <scope>NUCLEOTIDE SEQUENCE [LARGE SCALE GENOMIC DNA]</scope>
    <source>
        <strain evidence="12 13">JCM 31185</strain>
    </source>
</reference>
<accession>A0ABQ5JQI3</accession>
<dbReference type="HAMAP" id="MF_01966">
    <property type="entry name" value="NADHX_epimerase"/>
    <property type="match status" value="1"/>
</dbReference>
<evidence type="ECO:0000256" key="9">
    <source>
        <dbReference type="ARBA" id="ARBA00023235"/>
    </source>
</evidence>
<protein>
    <recommendedName>
        <fullName evidence="3 10">NAD(P)H-hydrate epimerase</fullName>
        <ecNumber evidence="3 10">5.1.99.6</ecNumber>
    </recommendedName>
    <alternativeName>
        <fullName evidence="10">NAD(P)HX epimerase</fullName>
    </alternativeName>
</protein>
<feature type="binding site" evidence="10">
    <location>
        <position position="62"/>
    </location>
    <ligand>
        <name>K(+)</name>
        <dbReference type="ChEBI" id="CHEBI:29103"/>
    </ligand>
</feature>
<evidence type="ECO:0000256" key="5">
    <source>
        <dbReference type="ARBA" id="ARBA00022741"/>
    </source>
</evidence>
<dbReference type="Proteomes" id="UP001628078">
    <property type="component" value="Unassembled WGS sequence"/>
</dbReference>
<comment type="catalytic activity">
    <reaction evidence="2 10">
        <text>(6R)-NADPHX = (6S)-NADPHX</text>
        <dbReference type="Rhea" id="RHEA:32227"/>
        <dbReference type="ChEBI" id="CHEBI:64076"/>
        <dbReference type="ChEBI" id="CHEBI:64077"/>
        <dbReference type="EC" id="5.1.99.6"/>
    </reaction>
</comment>
<dbReference type="InterPro" id="IPR032976">
    <property type="entry name" value="YJEFN_prot_NAXE-like"/>
</dbReference>
<feature type="binding site" evidence="10">
    <location>
        <position position="161"/>
    </location>
    <ligand>
        <name>K(+)</name>
        <dbReference type="ChEBI" id="CHEBI:29103"/>
    </ligand>
</feature>
<dbReference type="InterPro" id="IPR036652">
    <property type="entry name" value="YjeF_N_dom_sf"/>
</dbReference>
<name>A0ABQ5JQI3_9LACO</name>
<dbReference type="InterPro" id="IPR004443">
    <property type="entry name" value="YjeF_N_dom"/>
</dbReference>
<dbReference type="EMBL" id="BQXO01000002">
    <property type="protein sequence ID" value="GKT05639.1"/>
    <property type="molecule type" value="Genomic_DNA"/>
</dbReference>
<gene>
    <name evidence="10" type="primary">nnrE</name>
    <name evidence="12" type="ORF">JCM31185_09270</name>
</gene>
<dbReference type="NCBIfam" id="TIGR00197">
    <property type="entry name" value="yjeF_nterm"/>
    <property type="match status" value="1"/>
</dbReference>
<feature type="domain" description="YjeF N-terminal" evidence="11">
    <location>
        <begin position="12"/>
        <end position="215"/>
    </location>
</feature>
<organism evidence="12 13">
    <name type="scientific">Furfurilactobacillus curtus</name>
    <dbReference type="NCBI Taxonomy" id="1746200"/>
    <lineage>
        <taxon>Bacteria</taxon>
        <taxon>Bacillati</taxon>
        <taxon>Bacillota</taxon>
        <taxon>Bacilli</taxon>
        <taxon>Lactobacillales</taxon>
        <taxon>Lactobacillaceae</taxon>
        <taxon>Furfurilactobacillus</taxon>
    </lineage>
</organism>
<evidence type="ECO:0000256" key="6">
    <source>
        <dbReference type="ARBA" id="ARBA00022857"/>
    </source>
</evidence>
<proteinExistence type="inferred from homology"/>
<comment type="similarity">
    <text evidence="10">Belongs to the NnrE/AIBP family.</text>
</comment>
<dbReference type="PANTHER" id="PTHR13232:SF10">
    <property type="entry name" value="NAD(P)H-HYDRATE EPIMERASE"/>
    <property type="match status" value="1"/>
</dbReference>
<evidence type="ECO:0000256" key="8">
    <source>
        <dbReference type="ARBA" id="ARBA00023027"/>
    </source>
</evidence>
<keyword evidence="5 10" id="KW-0547">Nucleotide-binding</keyword>
<keyword evidence="8 10" id="KW-0520">NAD</keyword>
<keyword evidence="6 10" id="KW-0521">NADP</keyword>
<evidence type="ECO:0000256" key="1">
    <source>
        <dbReference type="ARBA" id="ARBA00000013"/>
    </source>
</evidence>
<keyword evidence="7 10" id="KW-0630">Potassium</keyword>
<sequence length="219" mass="23545">MTVKKAISAQQARTFDDYTINHLGIPSPVLMERAALAVTQRLTTSINFELTNVLIVAGSGNNGGDGIAVARLLHLRHIPVTVWLIGNLDHASEQLTQQYEIAKRYGIHVTQTKPDQLTTFTTVVDAVFGVGLSRPIAGQLAEAVQELNQTNLPILAIDIPSGIDADTGQPMGVAIQAIETITMSYNKIGLTTKSGQLYAGRITIADIGIYDPETIERLG</sequence>
<evidence type="ECO:0000313" key="12">
    <source>
        <dbReference type="EMBL" id="GKT05639.1"/>
    </source>
</evidence>
<comment type="catalytic activity">
    <reaction evidence="1 10">
        <text>(6R)-NADHX = (6S)-NADHX</text>
        <dbReference type="Rhea" id="RHEA:32215"/>
        <dbReference type="ChEBI" id="CHEBI:64074"/>
        <dbReference type="ChEBI" id="CHEBI:64075"/>
        <dbReference type="EC" id="5.1.99.6"/>
    </reaction>
</comment>
<feature type="binding site" evidence="10">
    <location>
        <position position="158"/>
    </location>
    <ligand>
        <name>(6S)-NADPHX</name>
        <dbReference type="ChEBI" id="CHEBI:64076"/>
    </ligand>
</feature>
<evidence type="ECO:0000256" key="4">
    <source>
        <dbReference type="ARBA" id="ARBA00022723"/>
    </source>
</evidence>
<dbReference type="RefSeq" id="WP_407883043.1">
    <property type="nucleotide sequence ID" value="NZ_BQXO01000002.1"/>
</dbReference>
<feature type="binding site" evidence="10">
    <location>
        <begin position="129"/>
        <end position="135"/>
    </location>
    <ligand>
        <name>(6S)-NADPHX</name>
        <dbReference type="ChEBI" id="CHEBI:64076"/>
    </ligand>
</feature>
<dbReference type="SUPFAM" id="SSF64153">
    <property type="entry name" value="YjeF N-terminal domain-like"/>
    <property type="match status" value="1"/>
</dbReference>
<comment type="caution">
    <text evidence="10">Lacks conserved residue(s) required for the propagation of feature annotation.</text>
</comment>
<evidence type="ECO:0000256" key="2">
    <source>
        <dbReference type="ARBA" id="ARBA00000909"/>
    </source>
</evidence>
<comment type="caution">
    <text evidence="12">The sequence shown here is derived from an EMBL/GenBank/DDBJ whole genome shotgun (WGS) entry which is preliminary data.</text>
</comment>
<evidence type="ECO:0000256" key="3">
    <source>
        <dbReference type="ARBA" id="ARBA00012228"/>
    </source>
</evidence>
<evidence type="ECO:0000256" key="10">
    <source>
        <dbReference type="HAMAP-Rule" id="MF_01966"/>
    </source>
</evidence>
<dbReference type="EC" id="5.1.99.6" evidence="3 10"/>
<keyword evidence="4 10" id="KW-0479">Metal-binding</keyword>
<keyword evidence="9 10" id="KW-0413">Isomerase</keyword>
<evidence type="ECO:0000256" key="7">
    <source>
        <dbReference type="ARBA" id="ARBA00022958"/>
    </source>
</evidence>
<feature type="binding site" evidence="10">
    <location>
        <begin position="61"/>
        <end position="65"/>
    </location>
    <ligand>
        <name>(6S)-NADPHX</name>
        <dbReference type="ChEBI" id="CHEBI:64076"/>
    </ligand>
</feature>
<keyword evidence="13" id="KW-1185">Reference proteome</keyword>
<comment type="function">
    <text evidence="10">Catalyzes the epimerization of the S- and R-forms of NAD(P)HX, a damaged form of NAD(P)H that is a result of enzymatic or heat-dependent hydration. This is a prerequisite for the S-specific NAD(P)H-hydrate dehydratase to allow the repair of both epimers of NAD(P)HX.</text>
</comment>
<feature type="binding site" evidence="10">
    <location>
        <position position="125"/>
    </location>
    <ligand>
        <name>K(+)</name>
        <dbReference type="ChEBI" id="CHEBI:29103"/>
    </ligand>
</feature>
<dbReference type="PROSITE" id="PS51385">
    <property type="entry name" value="YJEF_N"/>
    <property type="match status" value="1"/>
</dbReference>